<dbReference type="FunFam" id="1.10.10.10:FF:000217">
    <property type="entry name" value="Peroxisomal membrane protein PEX14"/>
    <property type="match status" value="1"/>
</dbReference>
<proteinExistence type="inferred from homology"/>
<dbReference type="GO" id="GO:1990429">
    <property type="term" value="C:peroxisomal importomer complex"/>
    <property type="evidence" value="ECO:0007669"/>
    <property type="project" value="TreeGrafter"/>
</dbReference>
<feature type="domain" description="Peroxisomal membrane protein PEX14 central plants" evidence="18">
    <location>
        <begin position="154"/>
        <end position="256"/>
    </location>
</feature>
<dbReference type="Pfam" id="PF23020">
    <property type="entry name" value="PEX14-like_2nd"/>
    <property type="match status" value="1"/>
</dbReference>
<evidence type="ECO:0000256" key="2">
    <source>
        <dbReference type="ARBA" id="ARBA00005443"/>
    </source>
</evidence>
<dbReference type="Gene3D" id="1.10.10.10">
    <property type="entry name" value="Winged helix-like DNA-binding domain superfamily/Winged helix DNA-binding domain"/>
    <property type="match status" value="1"/>
</dbReference>
<evidence type="ECO:0000313" key="20">
    <source>
        <dbReference type="Proteomes" id="UP001177140"/>
    </source>
</evidence>
<dbReference type="AlphaFoldDB" id="A0AA41VFZ8"/>
<evidence type="ECO:0000256" key="13">
    <source>
        <dbReference type="ARBA" id="ARBA00064754"/>
    </source>
</evidence>
<evidence type="ECO:0000256" key="5">
    <source>
        <dbReference type="ARBA" id="ARBA00022927"/>
    </source>
</evidence>
<gene>
    <name evidence="19" type="ORF">MKW94_002435</name>
</gene>
<evidence type="ECO:0000256" key="9">
    <source>
        <dbReference type="ARBA" id="ARBA00023140"/>
    </source>
</evidence>
<dbReference type="GO" id="GO:0005778">
    <property type="term" value="C:peroxisomal membrane"/>
    <property type="evidence" value="ECO:0007669"/>
    <property type="project" value="UniProtKB-SubCell"/>
</dbReference>
<sequence>MGSESNSTPTNLTDDNSRNPGSDPLKPLDGAEQGAPGETTRITSPPSVFVNSEPIREDQVQNAVKFLSHPKVRGSPVMYRRSFLEKKGLSREEIDEAFRRVPDPPPPTTATPAAIPNQDGQSTLPINSQPQVQAQALKPGVPPPSGVVSKMRARFHWSHAILAIGFLAASGAGTVLVFKNAVVPRFKSWIRKVVLEEDADDSLKKNTFKPSPAEEAAAAAKAAAAAASDVARASQEMLNSKLEGPSNTQLMNSLFDQDDETVSYSGLM</sequence>
<dbReference type="PANTHER" id="PTHR23058:SF0">
    <property type="entry name" value="PEROXISOMAL MEMBRANE PROTEIN PEX14"/>
    <property type="match status" value="1"/>
</dbReference>
<accession>A0AA41VFZ8</accession>
<evidence type="ECO:0000256" key="14">
    <source>
        <dbReference type="RuleBase" id="RU367032"/>
    </source>
</evidence>
<keyword evidence="3 14" id="KW-0813">Transport</keyword>
<evidence type="ECO:0000256" key="7">
    <source>
        <dbReference type="ARBA" id="ARBA00023010"/>
    </source>
</evidence>
<keyword evidence="9 14" id="KW-0576">Peroxisome</keyword>
<dbReference type="EMBL" id="JAJJMA010214358">
    <property type="protein sequence ID" value="MCL7040595.1"/>
    <property type="molecule type" value="Genomic_DNA"/>
</dbReference>
<feature type="region of interest" description="Disordered" evidence="15">
    <location>
        <begin position="97"/>
        <end position="126"/>
    </location>
</feature>
<feature type="region of interest" description="Disordered" evidence="15">
    <location>
        <begin position="1"/>
        <end position="55"/>
    </location>
</feature>
<reference evidence="19" key="1">
    <citation type="submission" date="2022-03" db="EMBL/GenBank/DDBJ databases">
        <title>A functionally conserved STORR gene fusion in Papaver species that diverged 16.8 million years ago.</title>
        <authorList>
            <person name="Catania T."/>
        </authorList>
    </citation>
    <scope>NUCLEOTIDE SEQUENCE</scope>
    <source>
        <strain evidence="19">S-191538</strain>
    </source>
</reference>
<evidence type="ECO:0000256" key="1">
    <source>
        <dbReference type="ARBA" id="ARBA00004549"/>
    </source>
</evidence>
<keyword evidence="6 16" id="KW-1133">Transmembrane helix</keyword>
<evidence type="ECO:0000256" key="10">
    <source>
        <dbReference type="ARBA" id="ARBA00029502"/>
    </source>
</evidence>
<organism evidence="19 20">
    <name type="scientific">Papaver nudicaule</name>
    <name type="common">Iceland poppy</name>
    <dbReference type="NCBI Taxonomy" id="74823"/>
    <lineage>
        <taxon>Eukaryota</taxon>
        <taxon>Viridiplantae</taxon>
        <taxon>Streptophyta</taxon>
        <taxon>Embryophyta</taxon>
        <taxon>Tracheophyta</taxon>
        <taxon>Spermatophyta</taxon>
        <taxon>Magnoliopsida</taxon>
        <taxon>Ranunculales</taxon>
        <taxon>Papaveraceae</taxon>
        <taxon>Papaveroideae</taxon>
        <taxon>Papaver</taxon>
    </lineage>
</organism>
<dbReference type="InterPro" id="IPR006785">
    <property type="entry name" value="Pex14_N"/>
</dbReference>
<evidence type="ECO:0000256" key="8">
    <source>
        <dbReference type="ARBA" id="ARBA00023136"/>
    </source>
</evidence>
<comment type="subcellular location">
    <subcellularLocation>
        <location evidence="1">Peroxisome membrane</location>
        <topology evidence="1">Single-pass membrane protein</topology>
    </subcellularLocation>
</comment>
<evidence type="ECO:0000259" key="18">
    <source>
        <dbReference type="Pfam" id="PF23020"/>
    </source>
</evidence>
<dbReference type="Pfam" id="PF04695">
    <property type="entry name" value="Pex14_N"/>
    <property type="match status" value="1"/>
</dbReference>
<feature type="domain" description="Peroxisome membrane anchor protein Pex14p N-terminal" evidence="17">
    <location>
        <begin position="56"/>
        <end position="100"/>
    </location>
</feature>
<comment type="caution">
    <text evidence="19">The sequence shown here is derived from an EMBL/GenBank/DDBJ whole genome shotgun (WGS) entry which is preliminary data.</text>
</comment>
<keyword evidence="4 16" id="KW-0812">Transmembrane</keyword>
<feature type="compositionally biased region" description="Polar residues" evidence="15">
    <location>
        <begin position="1"/>
        <end position="20"/>
    </location>
</feature>
<keyword evidence="5 14" id="KW-0653">Protein transport</keyword>
<dbReference type="InterPro" id="IPR054154">
    <property type="entry name" value="PEX14-like_M_plants"/>
</dbReference>
<dbReference type="InterPro" id="IPR036388">
    <property type="entry name" value="WH-like_DNA-bd_sf"/>
</dbReference>
<keyword evidence="20" id="KW-1185">Reference proteome</keyword>
<comment type="similarity">
    <text evidence="2 14">Belongs to the peroxin-14 family.</text>
</comment>
<evidence type="ECO:0000256" key="15">
    <source>
        <dbReference type="SAM" id="MobiDB-lite"/>
    </source>
</evidence>
<evidence type="ECO:0000256" key="4">
    <source>
        <dbReference type="ARBA" id="ARBA00022692"/>
    </source>
</evidence>
<keyword evidence="7" id="KW-0811">Translocation</keyword>
<evidence type="ECO:0000256" key="6">
    <source>
        <dbReference type="ARBA" id="ARBA00022989"/>
    </source>
</evidence>
<keyword evidence="8 14" id="KW-0472">Membrane</keyword>
<evidence type="ECO:0000256" key="11">
    <source>
        <dbReference type="ARBA" id="ARBA00029691"/>
    </source>
</evidence>
<feature type="non-terminal residue" evidence="19">
    <location>
        <position position="1"/>
    </location>
</feature>
<name>A0AA41VFZ8_PAPNU</name>
<dbReference type="GO" id="GO:0016560">
    <property type="term" value="P:protein import into peroxisome matrix, docking"/>
    <property type="evidence" value="ECO:0007669"/>
    <property type="project" value="UniProtKB-UniRule"/>
</dbReference>
<evidence type="ECO:0000313" key="19">
    <source>
        <dbReference type="EMBL" id="MCL7040595.1"/>
    </source>
</evidence>
<protein>
    <recommendedName>
        <fullName evidence="10 14">Peroxisomal membrane protein PEX14</fullName>
    </recommendedName>
    <alternativeName>
        <fullName evidence="11 14">Peroxin-14</fullName>
    </alternativeName>
</protein>
<evidence type="ECO:0000256" key="3">
    <source>
        <dbReference type="ARBA" id="ARBA00022448"/>
    </source>
</evidence>
<evidence type="ECO:0000256" key="12">
    <source>
        <dbReference type="ARBA" id="ARBA00053920"/>
    </source>
</evidence>
<feature type="transmembrane region" description="Helical" evidence="16">
    <location>
        <begin position="160"/>
        <end position="178"/>
    </location>
</feature>
<feature type="compositionally biased region" description="Polar residues" evidence="15">
    <location>
        <begin position="40"/>
        <end position="50"/>
    </location>
</feature>
<evidence type="ECO:0000259" key="17">
    <source>
        <dbReference type="Pfam" id="PF04695"/>
    </source>
</evidence>
<dbReference type="GO" id="GO:0005102">
    <property type="term" value="F:signaling receptor binding"/>
    <property type="evidence" value="ECO:0007669"/>
    <property type="project" value="TreeGrafter"/>
</dbReference>
<dbReference type="PANTHER" id="PTHR23058">
    <property type="entry name" value="PEROXISOMAL MEMBRANE PROTEIN PEX14"/>
    <property type="match status" value="1"/>
</dbReference>
<evidence type="ECO:0000256" key="16">
    <source>
        <dbReference type="SAM" id="Phobius"/>
    </source>
</evidence>
<dbReference type="Proteomes" id="UP001177140">
    <property type="component" value="Unassembled WGS sequence"/>
</dbReference>
<comment type="subunit">
    <text evidence="13">Interacts with PEX13; forming the PEX13-PEX14 docking complex. Interacts with PEX5 (via WxxxF/Y motifs).</text>
</comment>
<dbReference type="InterPro" id="IPR025655">
    <property type="entry name" value="PEX14"/>
</dbReference>
<comment type="function">
    <text evidence="12 14">Component of the PEX13-PEX14 docking complex, a translocon channel that specifically mediates the import of peroxisomal cargo proteins bound to PEX5 receptor. The PEX13-PEX14 docking complex forms a large import pore which can be opened to a diameter of about 9 nm. Mechanistically, PEX5 receptor along with cargo proteins associates with the PEX14 subunit of the PEX13-PEX14 docking complex in the cytosol, leading to the insertion of the receptor into the organelle membrane with the concomitant translocation of the cargo into the peroxisome matrix.</text>
</comment>